<dbReference type="PANTHER" id="PTHR46387:SF2">
    <property type="entry name" value="RIBONUCLEASE HI"/>
    <property type="match status" value="1"/>
</dbReference>
<dbReference type="InterPro" id="IPR036397">
    <property type="entry name" value="RNaseH_sf"/>
</dbReference>
<name>A0A2M6WEE3_9BACT</name>
<dbReference type="InterPro" id="IPR012337">
    <property type="entry name" value="RNaseH-like_sf"/>
</dbReference>
<organism evidence="2 3">
    <name type="scientific">Candidatus Kaiserbacteria bacterium CG10_big_fil_rev_8_21_14_0_10_49_17</name>
    <dbReference type="NCBI Taxonomy" id="1974609"/>
    <lineage>
        <taxon>Bacteria</taxon>
        <taxon>Candidatus Kaiseribacteriota</taxon>
    </lineage>
</organism>
<evidence type="ECO:0000259" key="1">
    <source>
        <dbReference type="PROSITE" id="PS50879"/>
    </source>
</evidence>
<dbReference type="PANTHER" id="PTHR46387">
    <property type="entry name" value="POLYNUCLEOTIDYL TRANSFERASE, RIBONUCLEASE H-LIKE SUPERFAMILY PROTEIN"/>
    <property type="match status" value="1"/>
</dbReference>
<protein>
    <submittedName>
        <fullName evidence="2">Ribonuclease H</fullName>
    </submittedName>
</protein>
<dbReference type="Gene3D" id="3.30.420.10">
    <property type="entry name" value="Ribonuclease H-like superfamily/Ribonuclease H"/>
    <property type="match status" value="1"/>
</dbReference>
<dbReference type="GO" id="GO:0004523">
    <property type="term" value="F:RNA-DNA hybrid ribonuclease activity"/>
    <property type="evidence" value="ECO:0007669"/>
    <property type="project" value="InterPro"/>
</dbReference>
<sequence>MSKPEIIIYTDGGARNNPGPAGAGVHIEDAHGKVLAEVSQYLGERTNNWAEYEAVALALAKAKKLGLAGKKVEVRMDSELVAKQLNGEYQIKEESLHSQFVKVHNFTVKDFKNINFVHVRREQNAKADALANRAMDNGR</sequence>
<dbReference type="CDD" id="cd09279">
    <property type="entry name" value="RNase_HI_like"/>
    <property type="match status" value="1"/>
</dbReference>
<dbReference type="AlphaFoldDB" id="A0A2M6WEE3"/>
<dbReference type="Proteomes" id="UP000228809">
    <property type="component" value="Unassembled WGS sequence"/>
</dbReference>
<dbReference type="PROSITE" id="PS50879">
    <property type="entry name" value="RNASE_H_1"/>
    <property type="match status" value="1"/>
</dbReference>
<dbReference type="GO" id="GO:0003676">
    <property type="term" value="F:nucleic acid binding"/>
    <property type="evidence" value="ECO:0007669"/>
    <property type="project" value="InterPro"/>
</dbReference>
<dbReference type="SUPFAM" id="SSF53098">
    <property type="entry name" value="Ribonuclease H-like"/>
    <property type="match status" value="1"/>
</dbReference>
<evidence type="ECO:0000313" key="3">
    <source>
        <dbReference type="Proteomes" id="UP000228809"/>
    </source>
</evidence>
<feature type="domain" description="RNase H type-1" evidence="1">
    <location>
        <begin position="2"/>
        <end position="136"/>
    </location>
</feature>
<proteinExistence type="predicted"/>
<dbReference type="InterPro" id="IPR002156">
    <property type="entry name" value="RNaseH_domain"/>
</dbReference>
<gene>
    <name evidence="2" type="ORF">COU17_01870</name>
</gene>
<evidence type="ECO:0000313" key="2">
    <source>
        <dbReference type="EMBL" id="PIT91171.1"/>
    </source>
</evidence>
<dbReference type="Pfam" id="PF13456">
    <property type="entry name" value="RVT_3"/>
    <property type="match status" value="1"/>
</dbReference>
<reference evidence="3" key="1">
    <citation type="submission" date="2017-09" db="EMBL/GenBank/DDBJ databases">
        <title>Depth-based differentiation of microbial function through sediment-hosted aquifers and enrichment of novel symbionts in the deep terrestrial subsurface.</title>
        <authorList>
            <person name="Probst A.J."/>
            <person name="Ladd B."/>
            <person name="Jarett J.K."/>
            <person name="Geller-Mcgrath D.E."/>
            <person name="Sieber C.M.K."/>
            <person name="Emerson J.B."/>
            <person name="Anantharaman K."/>
            <person name="Thomas B.C."/>
            <person name="Malmstrom R."/>
            <person name="Stieglmeier M."/>
            <person name="Klingl A."/>
            <person name="Woyke T."/>
            <person name="Ryan C.M."/>
            <person name="Banfield J.F."/>
        </authorList>
    </citation>
    <scope>NUCLEOTIDE SEQUENCE [LARGE SCALE GENOMIC DNA]</scope>
</reference>
<comment type="caution">
    <text evidence="2">The sequence shown here is derived from an EMBL/GenBank/DDBJ whole genome shotgun (WGS) entry which is preliminary data.</text>
</comment>
<accession>A0A2M6WEE3</accession>
<dbReference type="EMBL" id="PFBJ01000008">
    <property type="protein sequence ID" value="PIT91171.1"/>
    <property type="molecule type" value="Genomic_DNA"/>
</dbReference>